<evidence type="ECO:0000259" key="2">
    <source>
        <dbReference type="Pfam" id="PF04024"/>
    </source>
</evidence>
<keyword evidence="1" id="KW-0812">Transmembrane</keyword>
<evidence type="ECO:0000313" key="4">
    <source>
        <dbReference type="Proteomes" id="UP000321039"/>
    </source>
</evidence>
<feature type="transmembrane region" description="Helical" evidence="1">
    <location>
        <begin position="69"/>
        <end position="93"/>
    </location>
</feature>
<dbReference type="EMBL" id="VRZA01000004">
    <property type="protein sequence ID" value="TXS92846.1"/>
    <property type="molecule type" value="Genomic_DNA"/>
</dbReference>
<keyword evidence="1" id="KW-0472">Membrane</keyword>
<evidence type="ECO:0000256" key="1">
    <source>
        <dbReference type="SAM" id="Phobius"/>
    </source>
</evidence>
<organism evidence="3 4">
    <name type="scientific">Parahaliea maris</name>
    <dbReference type="NCBI Taxonomy" id="2716870"/>
    <lineage>
        <taxon>Bacteria</taxon>
        <taxon>Pseudomonadati</taxon>
        <taxon>Pseudomonadota</taxon>
        <taxon>Gammaproteobacteria</taxon>
        <taxon>Cellvibrionales</taxon>
        <taxon>Halieaceae</taxon>
        <taxon>Parahaliea</taxon>
    </lineage>
</organism>
<dbReference type="RefSeq" id="WP_148068849.1">
    <property type="nucleotide sequence ID" value="NZ_VRZA01000004.1"/>
</dbReference>
<proteinExistence type="predicted"/>
<feature type="domain" description="Phage shock protein PspC N-terminal" evidence="2">
    <location>
        <begin position="39"/>
        <end position="93"/>
    </location>
</feature>
<dbReference type="Proteomes" id="UP000321039">
    <property type="component" value="Unassembled WGS sequence"/>
</dbReference>
<accession>A0A5C8ZWL4</accession>
<reference evidence="3 4" key="1">
    <citation type="submission" date="2019-08" db="EMBL/GenBank/DDBJ databases">
        <title>Parahaliea maris sp. nov., isolated from the surface seawater.</title>
        <authorList>
            <person name="Liu Y."/>
        </authorList>
    </citation>
    <scope>NUCLEOTIDE SEQUENCE [LARGE SCALE GENOMIC DNA]</scope>
    <source>
        <strain evidence="3 4">HSLHS9</strain>
    </source>
</reference>
<dbReference type="AlphaFoldDB" id="A0A5C8ZWL4"/>
<evidence type="ECO:0000313" key="3">
    <source>
        <dbReference type="EMBL" id="TXS92846.1"/>
    </source>
</evidence>
<comment type="caution">
    <text evidence="3">The sequence shown here is derived from an EMBL/GenBank/DDBJ whole genome shotgun (WGS) entry which is preliminary data.</text>
</comment>
<name>A0A5C8ZWL4_9GAMM</name>
<keyword evidence="1" id="KW-1133">Transmembrane helix</keyword>
<dbReference type="Pfam" id="PF04024">
    <property type="entry name" value="PspC"/>
    <property type="match status" value="1"/>
</dbReference>
<dbReference type="InterPro" id="IPR007168">
    <property type="entry name" value="Phageshock_PspC_N"/>
</dbReference>
<keyword evidence="4" id="KW-1185">Reference proteome</keyword>
<gene>
    <name evidence="3" type="ORF">FV139_12830</name>
</gene>
<sequence length="179" mass="21482">MTRRHRRHYRHKGYSDFREETRRCHRTIRSRKRSGWGMNLYRNTREGKVAGVAAGLADHWDVAHWVVRLLWVGAFLFTGTLALWVYLGAWLLLAPRPDRRFGEGAAFADDPSDDPELEMEYDERYQHYRPRKVFQYSEPSSERLQRARDRLDAALKRVEDMESYVTSRQYELNREFSRL</sequence>
<protein>
    <submittedName>
        <fullName evidence="3">PspC domain-containing protein</fullName>
    </submittedName>
</protein>